<evidence type="ECO:0000259" key="6">
    <source>
        <dbReference type="Pfam" id="PF01636"/>
    </source>
</evidence>
<dbReference type="GO" id="GO:0005524">
    <property type="term" value="F:ATP binding"/>
    <property type="evidence" value="ECO:0007669"/>
    <property type="project" value="UniProtKB-KW"/>
</dbReference>
<feature type="domain" description="Aminoglycoside phosphotransferase" evidence="6">
    <location>
        <begin position="26"/>
        <end position="265"/>
    </location>
</feature>
<dbReference type="PANTHER" id="PTHR34273:SF2">
    <property type="entry name" value="METHYLTHIORIBOSE KINASE"/>
    <property type="match status" value="1"/>
</dbReference>
<dbReference type="AlphaFoldDB" id="A0A1H1LYA4"/>
<dbReference type="Gene3D" id="3.90.1200.10">
    <property type="match status" value="1"/>
</dbReference>
<name>A0A1H1LYA4_9ACTN</name>
<dbReference type="OrthoDB" id="7326703at2"/>
<sequence length="348" mass="36571">MRLSEDTVVRHLRDRGVLAPDSPATASVLSGGVSGATFLVVAEGGPVVRTYVVKQPLPFLAVADEWPARVERAGVEAAALRWYGELTPAHLPRLVDYDPGGYVVTMTAAPSRWTEWRKALLAGVVDVAAGTTLGRVLGTWHAATARPGARERLAAYGDLTMFVELRGDPYHRTVAARRPDLAAPVLGCLDELLTRPRCLVHGDFSPKNVLVDPAGAAGGLWVLDHEVAHAGNPVFDVAFMLHHLVMKGVHLADRPDGLEVVARLARCAEAFRTAYAQAGGLAVDEEAVVRHTGALLLARVHGKSPAAYLTGEGAAAVSALGARAVVGGLGGVADLFPRAPVGEDAART</sequence>
<dbReference type="InterPro" id="IPR002575">
    <property type="entry name" value="Aminoglycoside_PTrfase"/>
</dbReference>
<accession>A0A1H1LYA4</accession>
<dbReference type="SUPFAM" id="SSF56112">
    <property type="entry name" value="Protein kinase-like (PK-like)"/>
    <property type="match status" value="1"/>
</dbReference>
<evidence type="ECO:0000256" key="4">
    <source>
        <dbReference type="ARBA" id="ARBA00022777"/>
    </source>
</evidence>
<organism evidence="7 8">
    <name type="scientific">Actinopolymorpha singaporensis</name>
    <dbReference type="NCBI Taxonomy" id="117157"/>
    <lineage>
        <taxon>Bacteria</taxon>
        <taxon>Bacillati</taxon>
        <taxon>Actinomycetota</taxon>
        <taxon>Actinomycetes</taxon>
        <taxon>Propionibacteriales</taxon>
        <taxon>Actinopolymorphaceae</taxon>
        <taxon>Actinopolymorpha</taxon>
    </lineage>
</organism>
<keyword evidence="3" id="KW-0547">Nucleotide-binding</keyword>
<dbReference type="EMBL" id="LT629732">
    <property type="protein sequence ID" value="SDR79503.1"/>
    <property type="molecule type" value="Genomic_DNA"/>
</dbReference>
<evidence type="ECO:0000256" key="5">
    <source>
        <dbReference type="ARBA" id="ARBA00022840"/>
    </source>
</evidence>
<dbReference type="STRING" id="117157.SAMN04489717_0594"/>
<dbReference type="GO" id="GO:0016301">
    <property type="term" value="F:kinase activity"/>
    <property type="evidence" value="ECO:0007669"/>
    <property type="project" value="UniProtKB-KW"/>
</dbReference>
<dbReference type="InterPro" id="IPR011009">
    <property type="entry name" value="Kinase-like_dom_sf"/>
</dbReference>
<evidence type="ECO:0000256" key="2">
    <source>
        <dbReference type="ARBA" id="ARBA00022679"/>
    </source>
</evidence>
<proteinExistence type="inferred from homology"/>
<keyword evidence="4 7" id="KW-0418">Kinase</keyword>
<protein>
    <submittedName>
        <fullName evidence="7">5-methylthioribose kinase</fullName>
    </submittedName>
</protein>
<dbReference type="Gene3D" id="3.30.200.20">
    <property type="entry name" value="Phosphorylase Kinase, domain 1"/>
    <property type="match status" value="1"/>
</dbReference>
<evidence type="ECO:0000256" key="1">
    <source>
        <dbReference type="ARBA" id="ARBA00010165"/>
    </source>
</evidence>
<keyword evidence="5" id="KW-0067">ATP-binding</keyword>
<dbReference type="PANTHER" id="PTHR34273">
    <property type="entry name" value="METHYLTHIORIBOSE KINASE"/>
    <property type="match status" value="1"/>
</dbReference>
<evidence type="ECO:0000313" key="8">
    <source>
        <dbReference type="Proteomes" id="UP000198983"/>
    </source>
</evidence>
<dbReference type="Pfam" id="PF01636">
    <property type="entry name" value="APH"/>
    <property type="match status" value="1"/>
</dbReference>
<comment type="similarity">
    <text evidence="1">Belongs to the methylthioribose kinase family.</text>
</comment>
<reference evidence="7 8" key="1">
    <citation type="submission" date="2016-10" db="EMBL/GenBank/DDBJ databases">
        <authorList>
            <person name="de Groot N.N."/>
        </authorList>
    </citation>
    <scope>NUCLEOTIDE SEQUENCE [LARGE SCALE GENOMIC DNA]</scope>
    <source>
        <strain evidence="7 8">DSM 22024</strain>
    </source>
</reference>
<evidence type="ECO:0000256" key="3">
    <source>
        <dbReference type="ARBA" id="ARBA00022741"/>
    </source>
</evidence>
<keyword evidence="2" id="KW-0808">Transferase</keyword>
<dbReference type="RefSeq" id="WP_157728178.1">
    <property type="nucleotide sequence ID" value="NZ_LT629732.1"/>
</dbReference>
<evidence type="ECO:0000313" key="7">
    <source>
        <dbReference type="EMBL" id="SDR79503.1"/>
    </source>
</evidence>
<gene>
    <name evidence="7" type="ORF">SAMN04489717_0594</name>
</gene>
<dbReference type="Proteomes" id="UP000198983">
    <property type="component" value="Chromosome I"/>
</dbReference>
<keyword evidence="8" id="KW-1185">Reference proteome</keyword>